<dbReference type="Proteomes" id="UP000445000">
    <property type="component" value="Unassembled WGS sequence"/>
</dbReference>
<comment type="caution">
    <text evidence="8">The sequence shown here is derived from an EMBL/GenBank/DDBJ whole genome shotgun (WGS) entry which is preliminary data.</text>
</comment>
<dbReference type="EMBL" id="BLJN01000008">
    <property type="protein sequence ID" value="GFE84240.1"/>
    <property type="molecule type" value="Genomic_DNA"/>
</dbReference>
<keyword evidence="3" id="KW-1003">Cell membrane</keyword>
<feature type="transmembrane region" description="Helical" evidence="7">
    <location>
        <begin position="42"/>
        <end position="61"/>
    </location>
</feature>
<feature type="transmembrane region" description="Helical" evidence="7">
    <location>
        <begin position="108"/>
        <end position="128"/>
    </location>
</feature>
<accession>A0A829YLX1</accession>
<protein>
    <submittedName>
        <fullName evidence="8">Polysaccharide biosynthesis protein</fullName>
    </submittedName>
</protein>
<reference evidence="9" key="1">
    <citation type="submission" date="2020-01" db="EMBL/GenBank/DDBJ databases">
        <title>'Steroidobacter agaridevorans' sp. nov., agar-degrading bacteria isolated from rhizosphere soils.</title>
        <authorList>
            <person name="Ikenaga M."/>
            <person name="Kataoka M."/>
            <person name="Murouchi A."/>
            <person name="Katsuragi S."/>
            <person name="Sakai M."/>
        </authorList>
    </citation>
    <scope>NUCLEOTIDE SEQUENCE [LARGE SCALE GENOMIC DNA]</scope>
    <source>
        <strain evidence="9">YU21-B</strain>
    </source>
</reference>
<proteinExistence type="inferred from homology"/>
<evidence type="ECO:0000256" key="5">
    <source>
        <dbReference type="ARBA" id="ARBA00022989"/>
    </source>
</evidence>
<feature type="transmembrane region" description="Helical" evidence="7">
    <location>
        <begin position="382"/>
        <end position="401"/>
    </location>
</feature>
<keyword evidence="9" id="KW-1185">Reference proteome</keyword>
<feature type="transmembrane region" description="Helical" evidence="7">
    <location>
        <begin position="205"/>
        <end position="232"/>
    </location>
</feature>
<feature type="transmembrane region" description="Helical" evidence="7">
    <location>
        <begin position="12"/>
        <end position="36"/>
    </location>
</feature>
<feature type="transmembrane region" description="Helical" evidence="7">
    <location>
        <begin position="413"/>
        <end position="432"/>
    </location>
</feature>
<dbReference type="GO" id="GO:0005886">
    <property type="term" value="C:plasma membrane"/>
    <property type="evidence" value="ECO:0007669"/>
    <property type="project" value="UniProtKB-SubCell"/>
</dbReference>
<feature type="transmembrane region" description="Helical" evidence="7">
    <location>
        <begin position="321"/>
        <end position="342"/>
    </location>
</feature>
<feature type="transmembrane region" description="Helical" evidence="7">
    <location>
        <begin position="288"/>
        <end position="309"/>
    </location>
</feature>
<name>A0A829YLX1_9GAMM</name>
<dbReference type="AlphaFoldDB" id="A0A829YLX1"/>
<sequence length="472" mass="51041">MTSRSAIDGMTWVFASNTLARLVTVAGQVVVGWLLVPEDFGIYALALSMSAMITALRNGGIGQIMIQRADELHAKVRLYRNYSLAINALGTLILLAMAAPAFGERTSLALVLTGIALSLPLSAPSLIYRSRLIVDRNFRAVASMTLWSTLLWHASIALLAFAGLGPVSFAIAPLLQASYESIAGRRYAGALQVDPAAHKTQWRDYFLLFADTRWIMLSSAALALATNGVYFAVSALTDTRTVGIFFFAFQLVLALSMPVYSAIETVLPTVLSSLNRDRSQQVMLYARVVRGIAVAGIPFSIVCALLLPWLMNLVWRGKWDIAAPAAQILVTCIPVWLIVNAGRALIDARGLWRVRFWVLSAYAVGGIAMAAVASRYHGTVESIAIALAVFYALFVAVFVMIQTRLGVPWRSILLVLSVAAAISIAALLLALGMAGTSAVAVMLLFVGLAAVGNLLLRHTWQDIFFTVSTYRR</sequence>
<feature type="transmembrane region" description="Helical" evidence="7">
    <location>
        <begin position="140"/>
        <end position="161"/>
    </location>
</feature>
<dbReference type="PANTHER" id="PTHR30250">
    <property type="entry name" value="PST FAMILY PREDICTED COLANIC ACID TRANSPORTER"/>
    <property type="match status" value="1"/>
</dbReference>
<feature type="transmembrane region" description="Helical" evidence="7">
    <location>
        <begin position="82"/>
        <end position="102"/>
    </location>
</feature>
<keyword evidence="6 7" id="KW-0472">Membrane</keyword>
<dbReference type="Pfam" id="PF13440">
    <property type="entry name" value="Polysacc_synt_3"/>
    <property type="match status" value="1"/>
</dbReference>
<keyword evidence="5 7" id="KW-1133">Transmembrane helix</keyword>
<evidence type="ECO:0000256" key="7">
    <source>
        <dbReference type="SAM" id="Phobius"/>
    </source>
</evidence>
<dbReference type="RefSeq" id="WP_161815836.1">
    <property type="nucleotide sequence ID" value="NZ_BLJN01000008.1"/>
</dbReference>
<feature type="transmembrane region" description="Helical" evidence="7">
    <location>
        <begin position="354"/>
        <end position="376"/>
    </location>
</feature>
<evidence type="ECO:0000256" key="2">
    <source>
        <dbReference type="ARBA" id="ARBA00007430"/>
    </source>
</evidence>
<evidence type="ECO:0000256" key="4">
    <source>
        <dbReference type="ARBA" id="ARBA00022692"/>
    </source>
</evidence>
<feature type="transmembrane region" description="Helical" evidence="7">
    <location>
        <begin position="438"/>
        <end position="456"/>
    </location>
</feature>
<dbReference type="PANTHER" id="PTHR30250:SF10">
    <property type="entry name" value="LIPOPOLYSACCHARIDE BIOSYNTHESIS PROTEIN WZXC"/>
    <property type="match status" value="1"/>
</dbReference>
<comment type="similarity">
    <text evidence="2">Belongs to the polysaccharide synthase family.</text>
</comment>
<organism evidence="8 9">
    <name type="scientific">Steroidobacter agaridevorans</name>
    <dbReference type="NCBI Taxonomy" id="2695856"/>
    <lineage>
        <taxon>Bacteria</taxon>
        <taxon>Pseudomonadati</taxon>
        <taxon>Pseudomonadota</taxon>
        <taxon>Gammaproteobacteria</taxon>
        <taxon>Steroidobacterales</taxon>
        <taxon>Steroidobacteraceae</taxon>
        <taxon>Steroidobacter</taxon>
    </lineage>
</organism>
<evidence type="ECO:0000313" key="8">
    <source>
        <dbReference type="EMBL" id="GFE84240.1"/>
    </source>
</evidence>
<evidence type="ECO:0000256" key="1">
    <source>
        <dbReference type="ARBA" id="ARBA00004651"/>
    </source>
</evidence>
<evidence type="ECO:0000256" key="6">
    <source>
        <dbReference type="ARBA" id="ARBA00023136"/>
    </source>
</evidence>
<dbReference type="InterPro" id="IPR050833">
    <property type="entry name" value="Poly_Biosynth_Transport"/>
</dbReference>
<comment type="subcellular location">
    <subcellularLocation>
        <location evidence="1">Cell membrane</location>
        <topology evidence="1">Multi-pass membrane protein</topology>
    </subcellularLocation>
</comment>
<gene>
    <name evidence="8" type="ORF">GCM10011487_62400</name>
</gene>
<keyword evidence="4 7" id="KW-0812">Transmembrane</keyword>
<evidence type="ECO:0000313" key="9">
    <source>
        <dbReference type="Proteomes" id="UP000445000"/>
    </source>
</evidence>
<evidence type="ECO:0000256" key="3">
    <source>
        <dbReference type="ARBA" id="ARBA00022475"/>
    </source>
</evidence>